<feature type="compositionally biased region" description="Basic and acidic residues" evidence="1">
    <location>
        <begin position="10"/>
        <end position="19"/>
    </location>
</feature>
<evidence type="ECO:0000313" key="2">
    <source>
        <dbReference type="EMBL" id="KAK1944332.1"/>
    </source>
</evidence>
<feature type="region of interest" description="Disordered" evidence="1">
    <location>
        <begin position="1"/>
        <end position="37"/>
    </location>
</feature>
<evidence type="ECO:0000256" key="1">
    <source>
        <dbReference type="SAM" id="MobiDB-lite"/>
    </source>
</evidence>
<evidence type="ECO:0000313" key="3">
    <source>
        <dbReference type="Proteomes" id="UP001259832"/>
    </source>
</evidence>
<protein>
    <submittedName>
        <fullName evidence="2">Uncharacterized protein</fullName>
    </submittedName>
</protein>
<gene>
    <name evidence="2" type="ORF">P3T76_004244</name>
</gene>
<feature type="region of interest" description="Disordered" evidence="1">
    <location>
        <begin position="52"/>
        <end position="86"/>
    </location>
</feature>
<keyword evidence="3" id="KW-1185">Reference proteome</keyword>
<proteinExistence type="predicted"/>
<dbReference type="AlphaFoldDB" id="A0AAD9LR62"/>
<reference evidence="2" key="1">
    <citation type="submission" date="2023-08" db="EMBL/GenBank/DDBJ databases">
        <title>Reference Genome Resource for the Citrus Pathogen Phytophthora citrophthora.</title>
        <authorList>
            <person name="Moller H."/>
            <person name="Coetzee B."/>
            <person name="Rose L.J."/>
            <person name="Van Niekerk J.M."/>
        </authorList>
    </citation>
    <scope>NUCLEOTIDE SEQUENCE</scope>
    <source>
        <strain evidence="2">STE-U-9442</strain>
    </source>
</reference>
<dbReference type="Proteomes" id="UP001259832">
    <property type="component" value="Unassembled WGS sequence"/>
</dbReference>
<comment type="caution">
    <text evidence="2">The sequence shown here is derived from an EMBL/GenBank/DDBJ whole genome shotgun (WGS) entry which is preliminary data.</text>
</comment>
<organism evidence="2 3">
    <name type="scientific">Phytophthora citrophthora</name>
    <dbReference type="NCBI Taxonomy" id="4793"/>
    <lineage>
        <taxon>Eukaryota</taxon>
        <taxon>Sar</taxon>
        <taxon>Stramenopiles</taxon>
        <taxon>Oomycota</taxon>
        <taxon>Peronosporomycetes</taxon>
        <taxon>Peronosporales</taxon>
        <taxon>Peronosporaceae</taxon>
        <taxon>Phytophthora</taxon>
    </lineage>
</organism>
<accession>A0AAD9LR62</accession>
<sequence length="86" mass="9004">MTTAKPIKAKQRDVWRLEQRSSGQHIGTTKKKAGASANSIMARGPKKTIVGMTSTASSSAAAARRKGLRDKPRIQVGGPQGQSSGS</sequence>
<feature type="compositionally biased region" description="Low complexity" evidence="1">
    <location>
        <begin position="53"/>
        <end position="62"/>
    </location>
</feature>
<name>A0AAD9LR62_9STRA</name>
<dbReference type="EMBL" id="JASMQC010000006">
    <property type="protein sequence ID" value="KAK1944332.1"/>
    <property type="molecule type" value="Genomic_DNA"/>
</dbReference>
<feature type="compositionally biased region" description="Low complexity" evidence="1">
    <location>
        <begin position="75"/>
        <end position="86"/>
    </location>
</feature>